<accession>A0A3N0I2S8</accession>
<reference evidence="1 2" key="1">
    <citation type="submission" date="2018-11" db="EMBL/GenBank/DDBJ databases">
        <title>Clostridium sp. nov., a member of the family Erysipelotrichaceae isolated from pig faeces.</title>
        <authorList>
            <person name="Chang Y.-H."/>
        </authorList>
    </citation>
    <scope>NUCLEOTIDE SEQUENCE [LARGE SCALE GENOMIC DNA]</scope>
    <source>
        <strain evidence="1 2">YH-panp20</strain>
    </source>
</reference>
<organism evidence="1 2">
    <name type="scientific">Absicoccus porci</name>
    <dbReference type="NCBI Taxonomy" id="2486576"/>
    <lineage>
        <taxon>Bacteria</taxon>
        <taxon>Bacillati</taxon>
        <taxon>Bacillota</taxon>
        <taxon>Erysipelotrichia</taxon>
        <taxon>Erysipelotrichales</taxon>
        <taxon>Erysipelotrichaceae</taxon>
        <taxon>Absicoccus</taxon>
    </lineage>
</organism>
<dbReference type="OrthoDB" id="5477114at2"/>
<dbReference type="EMBL" id="RJQC01000001">
    <property type="protein sequence ID" value="RNM31319.1"/>
    <property type="molecule type" value="Genomic_DNA"/>
</dbReference>
<gene>
    <name evidence="1" type="ORF">EDX97_01815</name>
</gene>
<sequence length="295" mass="34405">MKILNGLTGHVFVLPLESDVNIIATQNNKDEMLSCLIQATNAKRKLKDLKLETNDGEPLELKLSLIYFPYSSTNIEANLNFKAKSQFSIELSDFISQNPEKFLSIETIRNGIHDLKTDSGIYSFERILTTGLNHHVFLELNDFKIESILGMMQIEDDQLTLSEKYVMLYNLELFVHRNELKIVYIDFPVDDETIYWIGCQRNDDTIFLIDNESINADNLINLLPCNFIKLSSVDFKEDYEIESHDIQSVSYLFHDYILNNINQQTEKNIRFLNQFRDKNTTFLLKFNDIKYAEVL</sequence>
<dbReference type="Proteomes" id="UP000276568">
    <property type="component" value="Unassembled WGS sequence"/>
</dbReference>
<dbReference type="RefSeq" id="WP_128519480.1">
    <property type="nucleotide sequence ID" value="NZ_RJQC01000001.1"/>
</dbReference>
<proteinExistence type="predicted"/>
<protein>
    <submittedName>
        <fullName evidence="1">Uncharacterized protein</fullName>
    </submittedName>
</protein>
<evidence type="ECO:0000313" key="2">
    <source>
        <dbReference type="Proteomes" id="UP000276568"/>
    </source>
</evidence>
<keyword evidence="2" id="KW-1185">Reference proteome</keyword>
<evidence type="ECO:0000313" key="1">
    <source>
        <dbReference type="EMBL" id="RNM31319.1"/>
    </source>
</evidence>
<name>A0A3N0I2S8_9FIRM</name>
<dbReference type="AlphaFoldDB" id="A0A3N0I2S8"/>
<comment type="caution">
    <text evidence="1">The sequence shown here is derived from an EMBL/GenBank/DDBJ whole genome shotgun (WGS) entry which is preliminary data.</text>
</comment>